<protein>
    <submittedName>
        <fullName evidence="1">Uncharacterized protein</fullName>
    </submittedName>
</protein>
<organism evidence="1 2">
    <name type="scientific">Cyclocybe aegerita</name>
    <name type="common">Black poplar mushroom</name>
    <name type="synonym">Agrocybe aegerita</name>
    <dbReference type="NCBI Taxonomy" id="1973307"/>
    <lineage>
        <taxon>Eukaryota</taxon>
        <taxon>Fungi</taxon>
        <taxon>Dikarya</taxon>
        <taxon>Basidiomycota</taxon>
        <taxon>Agaricomycotina</taxon>
        <taxon>Agaricomycetes</taxon>
        <taxon>Agaricomycetidae</taxon>
        <taxon>Agaricales</taxon>
        <taxon>Agaricineae</taxon>
        <taxon>Bolbitiaceae</taxon>
        <taxon>Cyclocybe</taxon>
    </lineage>
</organism>
<dbReference type="Proteomes" id="UP000467700">
    <property type="component" value="Unassembled WGS sequence"/>
</dbReference>
<sequence length="232" mass="26446">MSLHGLPWSQLKTVVIDVPSSLENIFSYLSQCTSATAVTIHGETPKNPGKTRLPSHRFPAHTLPNLTSLKLSRGCDPLWLLRHFTAPSLQQLEVAILRRDQQVLEDFVKRSPSIHTLIIDERYGEDYAYADEALITDQEIIAYLTSPCLRAIPRVGLDLLYTKKRIPALIQEGLEGGRPLPPLLCWIPENWDQRLVGWWDELDPELHTLLFSYEDGSIELSPEYQIDSDYPF</sequence>
<proteinExistence type="predicted"/>
<name>A0A8S0XTT5_CYCAE</name>
<comment type="caution">
    <text evidence="1">The sequence shown here is derived from an EMBL/GenBank/DDBJ whole genome shotgun (WGS) entry which is preliminary data.</text>
</comment>
<keyword evidence="2" id="KW-1185">Reference proteome</keyword>
<dbReference type="EMBL" id="CACVBS010000050">
    <property type="protein sequence ID" value="CAA7265721.1"/>
    <property type="molecule type" value="Genomic_DNA"/>
</dbReference>
<dbReference type="OrthoDB" id="2919606at2759"/>
<evidence type="ECO:0000313" key="2">
    <source>
        <dbReference type="Proteomes" id="UP000467700"/>
    </source>
</evidence>
<dbReference type="AlphaFoldDB" id="A0A8S0XTT5"/>
<evidence type="ECO:0000313" key="1">
    <source>
        <dbReference type="EMBL" id="CAA7265721.1"/>
    </source>
</evidence>
<reference evidence="1 2" key="1">
    <citation type="submission" date="2020-01" db="EMBL/GenBank/DDBJ databases">
        <authorList>
            <person name="Gupta K D."/>
        </authorList>
    </citation>
    <scope>NUCLEOTIDE SEQUENCE [LARGE SCALE GENOMIC DNA]</scope>
</reference>
<accession>A0A8S0XTT5</accession>
<gene>
    <name evidence="1" type="ORF">AAE3_LOCUS7915</name>
</gene>